<reference evidence="1 2" key="1">
    <citation type="submission" date="2015-11" db="EMBL/GenBank/DDBJ databases">
        <title>Permanent draft genome of Psychrobacter piscatorii LQ58.</title>
        <authorList>
            <person name="Zhou M."/>
            <person name="Dong B."/>
            <person name="Liu Q."/>
        </authorList>
    </citation>
    <scope>NUCLEOTIDE SEQUENCE [LARGE SCALE GENOMIC DNA]</scope>
    <source>
        <strain evidence="1 2">LQ58</strain>
    </source>
</reference>
<gene>
    <name evidence="1" type="ORF">AS194_02290</name>
</gene>
<accession>A0A0T6DP37</accession>
<name>A0A0T6DP37_9GAMM</name>
<dbReference type="Proteomes" id="UP000051202">
    <property type="component" value="Unassembled WGS sequence"/>
</dbReference>
<organism evidence="1 2">
    <name type="scientific">Psychrobacter piscatorii</name>
    <dbReference type="NCBI Taxonomy" id="554343"/>
    <lineage>
        <taxon>Bacteria</taxon>
        <taxon>Pseudomonadati</taxon>
        <taxon>Pseudomonadota</taxon>
        <taxon>Gammaproteobacteria</taxon>
        <taxon>Moraxellales</taxon>
        <taxon>Moraxellaceae</taxon>
        <taxon>Psychrobacter</taxon>
    </lineage>
</organism>
<protein>
    <submittedName>
        <fullName evidence="1">Uncharacterized protein</fullName>
    </submittedName>
</protein>
<dbReference type="AlphaFoldDB" id="A0A0T6DP37"/>
<proteinExistence type="predicted"/>
<evidence type="ECO:0000313" key="1">
    <source>
        <dbReference type="EMBL" id="KRU21722.1"/>
    </source>
</evidence>
<evidence type="ECO:0000313" key="2">
    <source>
        <dbReference type="Proteomes" id="UP000051202"/>
    </source>
</evidence>
<sequence length="146" mass="17220">MTYARSLIYVLTMNFDDYNFISQVNGMNKNIEIDNRNLNIDRFNSIYESDICKEVQVSIVEAAMIKYFQPKYNKIYKDNFPNKSYKILEDVFALDFTGVIVNINSDNLYCRLFSEVVEPSENHSCVFDLSNEDKRQGFFEAFYNTK</sequence>
<keyword evidence="2" id="KW-1185">Reference proteome</keyword>
<comment type="caution">
    <text evidence="1">The sequence shown here is derived from an EMBL/GenBank/DDBJ whole genome shotgun (WGS) entry which is preliminary data.</text>
</comment>
<dbReference type="EMBL" id="LNDJ01000096">
    <property type="protein sequence ID" value="KRU21722.1"/>
    <property type="molecule type" value="Genomic_DNA"/>
</dbReference>